<dbReference type="EMBL" id="VOWB01000028">
    <property type="protein sequence ID" value="TXE83267.1"/>
    <property type="molecule type" value="Genomic_DNA"/>
</dbReference>
<evidence type="ECO:0000313" key="3">
    <source>
        <dbReference type="Proteomes" id="UP000321310"/>
    </source>
</evidence>
<sequence>MKKILMVCLALVSLVCAKDEFFTSEVASLYLSKNDTKAVGRLLPTNAFEVLKTDGEKVLVKITGYVNPASPSVLYYNDSQRILVAAFSKNTKLDFKNYTKSKNGKWDKASIEVWTDKKDFAKNNKEMFIKAKELYMNNCGICHSVHKESEFSANSWPATFRSMVNRTGIDKKYHWLVIEYLQKNAKDFKEAK</sequence>
<comment type="caution">
    <text evidence="2">The sequence shown here is derived from an EMBL/GenBank/DDBJ whole genome shotgun (WGS) entry which is preliminary data.</text>
</comment>
<keyword evidence="1" id="KW-0732">Signal</keyword>
<dbReference type="GO" id="GO:0009055">
    <property type="term" value="F:electron transfer activity"/>
    <property type="evidence" value="ECO:0007669"/>
    <property type="project" value="InterPro"/>
</dbReference>
<dbReference type="InterPro" id="IPR036909">
    <property type="entry name" value="Cyt_c-like_dom_sf"/>
</dbReference>
<gene>
    <name evidence="2" type="ORF">FPD46_03515</name>
</gene>
<dbReference type="GO" id="GO:0020037">
    <property type="term" value="F:heme binding"/>
    <property type="evidence" value="ECO:0007669"/>
    <property type="project" value="InterPro"/>
</dbReference>
<dbReference type="AlphaFoldDB" id="A0A5C7DSA3"/>
<feature type="chain" id="PRO_5022695717" evidence="1">
    <location>
        <begin position="18"/>
        <end position="192"/>
    </location>
</feature>
<organism evidence="2 3">
    <name type="scientific">Campylobacter peloridis</name>
    <dbReference type="NCBI Taxonomy" id="488546"/>
    <lineage>
        <taxon>Bacteria</taxon>
        <taxon>Pseudomonadati</taxon>
        <taxon>Campylobacterota</taxon>
        <taxon>Epsilonproteobacteria</taxon>
        <taxon>Campylobacterales</taxon>
        <taxon>Campylobacteraceae</taxon>
        <taxon>Campylobacter</taxon>
    </lineage>
</organism>
<dbReference type="SUPFAM" id="SSF46626">
    <property type="entry name" value="Cytochrome c"/>
    <property type="match status" value="1"/>
</dbReference>
<evidence type="ECO:0000256" key="1">
    <source>
        <dbReference type="SAM" id="SignalP"/>
    </source>
</evidence>
<proteinExistence type="predicted"/>
<accession>A0A5C7DSA3</accession>
<evidence type="ECO:0000313" key="2">
    <source>
        <dbReference type="EMBL" id="TXE83267.1"/>
    </source>
</evidence>
<dbReference type="Proteomes" id="UP000321310">
    <property type="component" value="Unassembled WGS sequence"/>
</dbReference>
<feature type="signal peptide" evidence="1">
    <location>
        <begin position="1"/>
        <end position="17"/>
    </location>
</feature>
<dbReference type="RefSeq" id="WP_147575360.1">
    <property type="nucleotide sequence ID" value="NZ_VOWB01000028.1"/>
</dbReference>
<name>A0A5C7DSA3_9BACT</name>
<reference evidence="2 3" key="1">
    <citation type="submission" date="2019-07" db="EMBL/GenBank/DDBJ databases">
        <title>Rapid identification of Enteric Bacteria from Whole Genome Sequences (WGS) using Average Nucleotide Identity (ANI).</title>
        <authorList>
            <person name="Lane C."/>
        </authorList>
    </citation>
    <scope>NUCLEOTIDE SEQUENCE [LARGE SCALE GENOMIC DNA]</scope>
    <source>
        <strain evidence="2 3">2016D-0250</strain>
    </source>
</reference>
<protein>
    <submittedName>
        <fullName evidence="2">Cytochrome c3 family protein</fullName>
    </submittedName>
</protein>